<organism evidence="1 2">
    <name type="scientific">Streptomyces capoamus</name>
    <dbReference type="NCBI Taxonomy" id="68183"/>
    <lineage>
        <taxon>Bacteria</taxon>
        <taxon>Bacillati</taxon>
        <taxon>Actinomycetota</taxon>
        <taxon>Actinomycetes</taxon>
        <taxon>Kitasatosporales</taxon>
        <taxon>Streptomycetaceae</taxon>
        <taxon>Streptomyces</taxon>
    </lineage>
</organism>
<proteinExistence type="predicted"/>
<dbReference type="Proteomes" id="UP000619355">
    <property type="component" value="Unassembled WGS sequence"/>
</dbReference>
<dbReference type="AlphaFoldDB" id="A0A919F3Y1"/>
<sequence length="170" mass="19417">MSLPHHRLAEAADQLTEQLVRLGTPEHAAWDRDYLRSDFTHLGVPAVHGAGAITLQHKGTAGTVLDRWAIDQDFWLRRSALLALLPGIRADAADLKRLSRYADAMLEEPEFFIRKAIGWVLRETIRSDHQFVTTWLESRIDRISGLTLREAVRRLHDTDRTRLTNPRPLA</sequence>
<dbReference type="PANTHER" id="PTHR34070">
    <property type="entry name" value="ARMADILLO-TYPE FOLD"/>
    <property type="match status" value="1"/>
</dbReference>
<name>A0A919F3Y1_9ACTN</name>
<keyword evidence="2" id="KW-1185">Reference proteome</keyword>
<evidence type="ECO:0000313" key="2">
    <source>
        <dbReference type="Proteomes" id="UP000619355"/>
    </source>
</evidence>
<dbReference type="SUPFAM" id="SSF48371">
    <property type="entry name" value="ARM repeat"/>
    <property type="match status" value="1"/>
</dbReference>
<protein>
    <recommendedName>
        <fullName evidence="3">DNA alkylation repair protein</fullName>
    </recommendedName>
</protein>
<evidence type="ECO:0000313" key="1">
    <source>
        <dbReference type="EMBL" id="GHG77746.1"/>
    </source>
</evidence>
<dbReference type="InterPro" id="IPR016024">
    <property type="entry name" value="ARM-type_fold"/>
</dbReference>
<accession>A0A919F3Y1</accession>
<dbReference type="RefSeq" id="WP_229900905.1">
    <property type="nucleotide sequence ID" value="NZ_BNBF01000048.1"/>
</dbReference>
<dbReference type="PANTHER" id="PTHR34070:SF1">
    <property type="entry name" value="DNA ALKYLATION REPAIR PROTEIN"/>
    <property type="match status" value="1"/>
</dbReference>
<comment type="caution">
    <text evidence="1">The sequence shown here is derived from an EMBL/GenBank/DDBJ whole genome shotgun (WGS) entry which is preliminary data.</text>
</comment>
<evidence type="ECO:0008006" key="3">
    <source>
        <dbReference type="Google" id="ProtNLM"/>
    </source>
</evidence>
<dbReference type="Pfam" id="PF08713">
    <property type="entry name" value="DNA_alkylation"/>
    <property type="match status" value="1"/>
</dbReference>
<dbReference type="EMBL" id="BNBF01000048">
    <property type="protein sequence ID" value="GHG77746.1"/>
    <property type="molecule type" value="Genomic_DNA"/>
</dbReference>
<dbReference type="InterPro" id="IPR014825">
    <property type="entry name" value="DNA_alkylation"/>
</dbReference>
<gene>
    <name evidence="1" type="ORF">GCM10018980_76250</name>
</gene>
<dbReference type="Gene3D" id="1.25.10.90">
    <property type="match status" value="1"/>
</dbReference>
<reference evidence="2" key="1">
    <citation type="journal article" date="2019" name="Int. J. Syst. Evol. Microbiol.">
        <title>The Global Catalogue of Microorganisms (GCM) 10K type strain sequencing project: providing services to taxonomists for standard genome sequencing and annotation.</title>
        <authorList>
            <consortium name="The Broad Institute Genomics Platform"/>
            <consortium name="The Broad Institute Genome Sequencing Center for Infectious Disease"/>
            <person name="Wu L."/>
            <person name="Ma J."/>
        </authorList>
    </citation>
    <scope>NUCLEOTIDE SEQUENCE [LARGE SCALE GENOMIC DNA]</scope>
    <source>
        <strain evidence="2">JCM 4253</strain>
    </source>
</reference>